<dbReference type="Pfam" id="PF12498">
    <property type="entry name" value="bZIP_C"/>
    <property type="match status" value="1"/>
</dbReference>
<name>A0A843URF5_COLES</name>
<evidence type="ECO:0000313" key="10">
    <source>
        <dbReference type="Proteomes" id="UP000652761"/>
    </source>
</evidence>
<dbReference type="SMART" id="SM00338">
    <property type="entry name" value="BRLZ"/>
    <property type="match status" value="1"/>
</dbReference>
<keyword evidence="4" id="KW-0804">Transcription</keyword>
<dbReference type="FunFam" id="1.20.5.170:FF:000020">
    <property type="entry name" value="BZIP transcription factor"/>
    <property type="match status" value="1"/>
</dbReference>
<evidence type="ECO:0000256" key="2">
    <source>
        <dbReference type="ARBA" id="ARBA00023015"/>
    </source>
</evidence>
<feature type="region of interest" description="Disordered" evidence="7">
    <location>
        <begin position="51"/>
        <end position="113"/>
    </location>
</feature>
<comment type="caution">
    <text evidence="9">The sequence shown here is derived from an EMBL/GenBank/DDBJ whole genome shotgun (WGS) entry which is preliminary data.</text>
</comment>
<dbReference type="InterPro" id="IPR004827">
    <property type="entry name" value="bZIP"/>
</dbReference>
<feature type="compositionally biased region" description="Acidic residues" evidence="7">
    <location>
        <begin position="228"/>
        <end position="241"/>
    </location>
</feature>
<evidence type="ECO:0000256" key="3">
    <source>
        <dbReference type="ARBA" id="ARBA00023125"/>
    </source>
</evidence>
<evidence type="ECO:0000256" key="4">
    <source>
        <dbReference type="ARBA" id="ARBA00023163"/>
    </source>
</evidence>
<evidence type="ECO:0000256" key="1">
    <source>
        <dbReference type="ARBA" id="ARBA00004123"/>
    </source>
</evidence>
<keyword evidence="3" id="KW-0238">DNA-binding</keyword>
<dbReference type="GO" id="GO:0003700">
    <property type="term" value="F:DNA-binding transcription factor activity"/>
    <property type="evidence" value="ECO:0007669"/>
    <property type="project" value="InterPro"/>
</dbReference>
<evidence type="ECO:0000256" key="7">
    <source>
        <dbReference type="SAM" id="MobiDB-lite"/>
    </source>
</evidence>
<dbReference type="PANTHER" id="PTHR46408">
    <property type="entry name" value="BASIC LEUCINE ZIPPER 63"/>
    <property type="match status" value="1"/>
</dbReference>
<feature type="region of interest" description="Disordered" evidence="7">
    <location>
        <begin position="393"/>
        <end position="414"/>
    </location>
</feature>
<dbReference type="GO" id="GO:0003677">
    <property type="term" value="F:DNA binding"/>
    <property type="evidence" value="ECO:0007669"/>
    <property type="project" value="UniProtKB-KW"/>
</dbReference>
<feature type="compositionally biased region" description="Pro residues" evidence="7">
    <location>
        <begin position="91"/>
        <end position="101"/>
    </location>
</feature>
<evidence type="ECO:0000256" key="5">
    <source>
        <dbReference type="ARBA" id="ARBA00023242"/>
    </source>
</evidence>
<dbReference type="InterPro" id="IPR046347">
    <property type="entry name" value="bZIP_sf"/>
</dbReference>
<feature type="coiled-coil region" evidence="6">
    <location>
        <begin position="258"/>
        <end position="299"/>
    </location>
</feature>
<dbReference type="GO" id="GO:0005634">
    <property type="term" value="C:nucleus"/>
    <property type="evidence" value="ECO:0007669"/>
    <property type="project" value="UniProtKB-SubCell"/>
</dbReference>
<dbReference type="Pfam" id="PF00170">
    <property type="entry name" value="bZIP_1"/>
    <property type="match status" value="1"/>
</dbReference>
<evidence type="ECO:0000313" key="9">
    <source>
        <dbReference type="EMBL" id="MQL86068.1"/>
    </source>
</evidence>
<organism evidence="9 10">
    <name type="scientific">Colocasia esculenta</name>
    <name type="common">Wild taro</name>
    <name type="synonym">Arum esculentum</name>
    <dbReference type="NCBI Taxonomy" id="4460"/>
    <lineage>
        <taxon>Eukaryota</taxon>
        <taxon>Viridiplantae</taxon>
        <taxon>Streptophyta</taxon>
        <taxon>Embryophyta</taxon>
        <taxon>Tracheophyta</taxon>
        <taxon>Spermatophyta</taxon>
        <taxon>Magnoliopsida</taxon>
        <taxon>Liliopsida</taxon>
        <taxon>Araceae</taxon>
        <taxon>Aroideae</taxon>
        <taxon>Colocasieae</taxon>
        <taxon>Colocasia</taxon>
    </lineage>
</organism>
<feature type="compositionally biased region" description="Polar residues" evidence="7">
    <location>
        <begin position="210"/>
        <end position="225"/>
    </location>
</feature>
<feature type="compositionally biased region" description="Low complexity" evidence="7">
    <location>
        <begin position="12"/>
        <end position="29"/>
    </location>
</feature>
<dbReference type="PROSITE" id="PS00036">
    <property type="entry name" value="BZIP_BASIC"/>
    <property type="match status" value="1"/>
</dbReference>
<evidence type="ECO:0000259" key="8">
    <source>
        <dbReference type="PROSITE" id="PS50217"/>
    </source>
</evidence>
<keyword evidence="5" id="KW-0539">Nucleus</keyword>
<keyword evidence="6" id="KW-0175">Coiled coil</keyword>
<dbReference type="PROSITE" id="PS50217">
    <property type="entry name" value="BZIP"/>
    <property type="match status" value="1"/>
</dbReference>
<dbReference type="InterPro" id="IPR020983">
    <property type="entry name" value="Basic_leucine-zipper_C"/>
</dbReference>
<evidence type="ECO:0000256" key="6">
    <source>
        <dbReference type="SAM" id="Coils"/>
    </source>
</evidence>
<keyword evidence="10" id="KW-1185">Reference proteome</keyword>
<dbReference type="Proteomes" id="UP000652761">
    <property type="component" value="Unassembled WGS sequence"/>
</dbReference>
<dbReference type="SUPFAM" id="SSF57959">
    <property type="entry name" value="Leucine zipper domain"/>
    <property type="match status" value="1"/>
</dbReference>
<sequence>MERVFSVEEISDSFWASSSSSPHSAAGSSDPKAINRSPSEWAFQRFLQEAVPDSPSPSVVSTAAANANVRSSASSCYRRETGGGGDEETKVPPPPPAPLPSQPSAVGAPPSNILVGSDRYPEFLKQQLNLACAFALSRASGMKTQGSTSLAEASCMKTQGSTSLADQKCHVSDALKTGNQAPIKESGAGSSIQDKPCSGPIGIPALPAMQNATGQTRPTTSGSSREQSDDEELEGEIEMTENMDPADAKRFRRMLSNRESARRSRRRKQEHLNELETQVSQLKVENSSLLKRLTEINQKFNEAAVNNRILKADVETWRAKVKMAEDTVKRVTGWNPMFPNMGDMSGFMMPVSGSPDAASDAAVPIQDDPAHLFQPQAVDQRINPSIREVAPSVPQVEGGHGAANGSKAGRSAASVQRVSSLEQLQKKVCSVPNPSGSVQWDAAAGWDAEASGSNNHNNV</sequence>
<dbReference type="OrthoDB" id="664875at2759"/>
<feature type="region of interest" description="Disordered" evidence="7">
    <location>
        <begin position="180"/>
        <end position="249"/>
    </location>
</feature>
<gene>
    <name evidence="9" type="ORF">Taro_018586</name>
</gene>
<accession>A0A843URF5</accession>
<feature type="region of interest" description="Disordered" evidence="7">
    <location>
        <begin position="1"/>
        <end position="37"/>
    </location>
</feature>
<feature type="domain" description="BZIP" evidence="8">
    <location>
        <begin position="247"/>
        <end position="302"/>
    </location>
</feature>
<feature type="compositionally biased region" description="Low complexity" evidence="7">
    <location>
        <begin position="51"/>
        <end position="75"/>
    </location>
</feature>
<reference evidence="9" key="1">
    <citation type="submission" date="2017-07" db="EMBL/GenBank/DDBJ databases">
        <title>Taro Niue Genome Assembly and Annotation.</title>
        <authorList>
            <person name="Atibalentja N."/>
            <person name="Keating K."/>
            <person name="Fields C.J."/>
        </authorList>
    </citation>
    <scope>NUCLEOTIDE SEQUENCE</scope>
    <source>
        <strain evidence="9">Niue_2</strain>
        <tissue evidence="9">Leaf</tissue>
    </source>
</reference>
<dbReference type="AlphaFoldDB" id="A0A843URF5"/>
<protein>
    <recommendedName>
        <fullName evidence="8">BZIP domain-containing protein</fullName>
    </recommendedName>
</protein>
<keyword evidence="2" id="KW-0805">Transcription regulation</keyword>
<dbReference type="PANTHER" id="PTHR46408:SF10">
    <property type="entry name" value="BASIC LEUCINE ZIPPER 63"/>
    <property type="match status" value="1"/>
</dbReference>
<dbReference type="Gene3D" id="1.20.5.170">
    <property type="match status" value="1"/>
</dbReference>
<comment type="subcellular location">
    <subcellularLocation>
        <location evidence="1">Nucleus</location>
    </subcellularLocation>
</comment>
<proteinExistence type="predicted"/>
<dbReference type="EMBL" id="NMUH01000868">
    <property type="protein sequence ID" value="MQL86068.1"/>
    <property type="molecule type" value="Genomic_DNA"/>
</dbReference>